<dbReference type="GO" id="GO:0043022">
    <property type="term" value="F:ribosome binding"/>
    <property type="evidence" value="ECO:0007669"/>
    <property type="project" value="TreeGrafter"/>
</dbReference>
<sequence>MSLEPVKCINAKFSDDGSKLMATKSNLLISVYDRRTAKEIWAFEVPNAIAAALSPNGTYFQTFQKPLAPQEKNVTLWSIEIGATVYQQSQKNMTTPVA</sequence>
<reference evidence="5 6" key="1">
    <citation type="submission" date="2018-09" db="EMBL/GenBank/DDBJ databases">
        <title>A high-quality reference genome of wild soybean provides a powerful tool to mine soybean genomes.</title>
        <authorList>
            <person name="Xie M."/>
            <person name="Chung C.Y.L."/>
            <person name="Li M.-W."/>
            <person name="Wong F.-L."/>
            <person name="Chan T.-F."/>
            <person name="Lam H.-M."/>
        </authorList>
    </citation>
    <scope>NUCLEOTIDE SEQUENCE [LARGE SCALE GENOMIC DNA]</scope>
    <source>
        <strain evidence="6">cv. W05</strain>
        <tissue evidence="5">Hypocotyl of etiolated seedlings</tissue>
    </source>
</reference>
<dbReference type="SUPFAM" id="SSF50969">
    <property type="entry name" value="YVTN repeat-like/Quinoprotein amine dehydrogenase"/>
    <property type="match status" value="1"/>
</dbReference>
<accession>A0A445LB90</accession>
<keyword evidence="2" id="KW-0853">WD repeat</keyword>
<dbReference type="PANTHER" id="PTHR13227:SF0">
    <property type="entry name" value="EUKARYOTIC TRANSLATION INITIATION FACTOR 2A"/>
    <property type="match status" value="1"/>
</dbReference>
<keyword evidence="1" id="KW-0396">Initiation factor</keyword>
<dbReference type="EMBL" id="QZWG01000003">
    <property type="protein sequence ID" value="RZC20465.1"/>
    <property type="molecule type" value="Genomic_DNA"/>
</dbReference>
<keyword evidence="3" id="KW-0677">Repeat</keyword>
<dbReference type="InterPro" id="IPR011387">
    <property type="entry name" value="TIF2A"/>
</dbReference>
<evidence type="ECO:0008006" key="7">
    <source>
        <dbReference type="Google" id="ProtNLM"/>
    </source>
</evidence>
<evidence type="ECO:0000256" key="2">
    <source>
        <dbReference type="ARBA" id="ARBA00022574"/>
    </source>
</evidence>
<dbReference type="Proteomes" id="UP000289340">
    <property type="component" value="Chromosome 3"/>
</dbReference>
<dbReference type="PANTHER" id="PTHR13227">
    <property type="entry name" value="EUKARYOTIC TRANSLATION INITIATION FACTOR 2A"/>
    <property type="match status" value="1"/>
</dbReference>
<keyword evidence="6" id="KW-1185">Reference proteome</keyword>
<keyword evidence="4" id="KW-0648">Protein biosynthesis</keyword>
<dbReference type="GO" id="GO:0003729">
    <property type="term" value="F:mRNA binding"/>
    <property type="evidence" value="ECO:0007669"/>
    <property type="project" value="TreeGrafter"/>
</dbReference>
<dbReference type="InterPro" id="IPR011044">
    <property type="entry name" value="Quino_amine_DH_bsu"/>
</dbReference>
<dbReference type="GO" id="GO:0003743">
    <property type="term" value="F:translation initiation factor activity"/>
    <property type="evidence" value="ECO:0007669"/>
    <property type="project" value="UniProtKB-KW"/>
</dbReference>
<gene>
    <name evidence="5" type="ORF">D0Y65_007048</name>
</gene>
<evidence type="ECO:0000256" key="4">
    <source>
        <dbReference type="ARBA" id="ARBA00022917"/>
    </source>
</evidence>
<comment type="caution">
    <text evidence="5">The sequence shown here is derived from an EMBL/GenBank/DDBJ whole genome shotgun (WGS) entry which is preliminary data.</text>
</comment>
<protein>
    <recommendedName>
        <fullName evidence="7">Eukaryotic translation initiation factor 2A</fullName>
    </recommendedName>
</protein>
<name>A0A445LB90_GLYSO</name>
<dbReference type="AlphaFoldDB" id="A0A445LB90"/>
<evidence type="ECO:0000313" key="6">
    <source>
        <dbReference type="Proteomes" id="UP000289340"/>
    </source>
</evidence>
<evidence type="ECO:0000313" key="5">
    <source>
        <dbReference type="EMBL" id="RZC20465.1"/>
    </source>
</evidence>
<evidence type="ECO:0000256" key="3">
    <source>
        <dbReference type="ARBA" id="ARBA00022737"/>
    </source>
</evidence>
<dbReference type="GO" id="GO:0022627">
    <property type="term" value="C:cytosolic small ribosomal subunit"/>
    <property type="evidence" value="ECO:0007669"/>
    <property type="project" value="TreeGrafter"/>
</dbReference>
<organism evidence="5 6">
    <name type="scientific">Glycine soja</name>
    <name type="common">Wild soybean</name>
    <dbReference type="NCBI Taxonomy" id="3848"/>
    <lineage>
        <taxon>Eukaryota</taxon>
        <taxon>Viridiplantae</taxon>
        <taxon>Streptophyta</taxon>
        <taxon>Embryophyta</taxon>
        <taxon>Tracheophyta</taxon>
        <taxon>Spermatophyta</taxon>
        <taxon>Magnoliopsida</taxon>
        <taxon>eudicotyledons</taxon>
        <taxon>Gunneridae</taxon>
        <taxon>Pentapetalae</taxon>
        <taxon>rosids</taxon>
        <taxon>fabids</taxon>
        <taxon>Fabales</taxon>
        <taxon>Fabaceae</taxon>
        <taxon>Papilionoideae</taxon>
        <taxon>50 kb inversion clade</taxon>
        <taxon>NPAAA clade</taxon>
        <taxon>indigoferoid/millettioid clade</taxon>
        <taxon>Phaseoleae</taxon>
        <taxon>Glycine</taxon>
        <taxon>Glycine subgen. Soja</taxon>
    </lineage>
</organism>
<proteinExistence type="predicted"/>
<dbReference type="GO" id="GO:0000049">
    <property type="term" value="F:tRNA binding"/>
    <property type="evidence" value="ECO:0007669"/>
    <property type="project" value="TreeGrafter"/>
</dbReference>
<evidence type="ECO:0000256" key="1">
    <source>
        <dbReference type="ARBA" id="ARBA00022540"/>
    </source>
</evidence>